<dbReference type="AlphaFoldDB" id="D2QSA7"/>
<evidence type="ECO:0000313" key="4">
    <source>
        <dbReference type="EMBL" id="ADB41689.1"/>
    </source>
</evidence>
<dbReference type="GO" id="GO:0007165">
    <property type="term" value="P:signal transduction"/>
    <property type="evidence" value="ECO:0007669"/>
    <property type="project" value="InterPro"/>
</dbReference>
<proteinExistence type="predicted"/>
<organism evidence="4 5">
    <name type="scientific">Spirosoma linguale (strain ATCC 33905 / DSM 74 / LMG 10896 / Claus 1)</name>
    <dbReference type="NCBI Taxonomy" id="504472"/>
    <lineage>
        <taxon>Bacteria</taxon>
        <taxon>Pseudomonadati</taxon>
        <taxon>Bacteroidota</taxon>
        <taxon>Cytophagia</taxon>
        <taxon>Cytophagales</taxon>
        <taxon>Cytophagaceae</taxon>
        <taxon>Spirosoma</taxon>
    </lineage>
</organism>
<reference evidence="4 5" key="1">
    <citation type="journal article" date="2010" name="Stand. Genomic Sci.">
        <title>Complete genome sequence of Spirosoma linguale type strain (1).</title>
        <authorList>
            <person name="Lail K."/>
            <person name="Sikorski J."/>
            <person name="Saunders E."/>
            <person name="Lapidus A."/>
            <person name="Glavina Del Rio T."/>
            <person name="Copeland A."/>
            <person name="Tice H."/>
            <person name="Cheng J.-F."/>
            <person name="Lucas S."/>
            <person name="Nolan M."/>
            <person name="Bruce D."/>
            <person name="Goodwin L."/>
            <person name="Pitluck S."/>
            <person name="Ivanova N."/>
            <person name="Mavromatis K."/>
            <person name="Ovchinnikova G."/>
            <person name="Pati A."/>
            <person name="Chen A."/>
            <person name="Palaniappan K."/>
            <person name="Land M."/>
            <person name="Hauser L."/>
            <person name="Chang Y.-J."/>
            <person name="Jeffries C.D."/>
            <person name="Chain P."/>
            <person name="Brettin T."/>
            <person name="Detter J.C."/>
            <person name="Schuetze A."/>
            <person name="Rohde M."/>
            <person name="Tindall B.J."/>
            <person name="Goeker M."/>
            <person name="Bristow J."/>
            <person name="Eisen J.A."/>
            <person name="Markowitz V."/>
            <person name="Hugenholtz P."/>
            <person name="Kyrpides N.C."/>
            <person name="Klenk H.-P."/>
            <person name="Chen F."/>
        </authorList>
    </citation>
    <scope>NUCLEOTIDE SEQUENCE [LARGE SCALE GENOMIC DNA]</scope>
    <source>
        <strain evidence="5">ATCC 33905 / DSM 74 / LMG 10896 / Claus 1</strain>
    </source>
</reference>
<dbReference type="Gene3D" id="3.30.420.40">
    <property type="match status" value="2"/>
</dbReference>
<gene>
    <name evidence="4" type="ordered locus">Slin_5724</name>
</gene>
<name>D2QSA7_SPILD</name>
<dbReference type="Gene3D" id="3.90.640.10">
    <property type="entry name" value="Actin, Chain A, domain 4"/>
    <property type="match status" value="1"/>
</dbReference>
<keyword evidence="1" id="KW-0547">Nucleotide-binding</keyword>
<dbReference type="EMBL" id="CP001769">
    <property type="protein sequence ID" value="ADB41689.1"/>
    <property type="molecule type" value="Genomic_DNA"/>
</dbReference>
<dbReference type="PANTHER" id="PTHR19375">
    <property type="entry name" value="HEAT SHOCK PROTEIN 70KDA"/>
    <property type="match status" value="1"/>
</dbReference>
<dbReference type="Pfam" id="PF13676">
    <property type="entry name" value="TIR_2"/>
    <property type="match status" value="1"/>
</dbReference>
<dbReference type="InterPro" id="IPR035897">
    <property type="entry name" value="Toll_tir_struct_dom_sf"/>
</dbReference>
<keyword evidence="2" id="KW-0067">ATP-binding</keyword>
<dbReference type="SMART" id="SM00255">
    <property type="entry name" value="TIR"/>
    <property type="match status" value="1"/>
</dbReference>
<dbReference type="Gene3D" id="3.40.50.10140">
    <property type="entry name" value="Toll/interleukin-1 receptor homology (TIR) domain"/>
    <property type="match status" value="1"/>
</dbReference>
<dbReference type="GO" id="GO:0005524">
    <property type="term" value="F:ATP binding"/>
    <property type="evidence" value="ECO:0007669"/>
    <property type="project" value="UniProtKB-KW"/>
</dbReference>
<dbReference type="PROSITE" id="PS50104">
    <property type="entry name" value="TIR"/>
    <property type="match status" value="1"/>
</dbReference>
<dbReference type="SUPFAM" id="SSF53067">
    <property type="entry name" value="Actin-like ATPase domain"/>
    <property type="match status" value="2"/>
</dbReference>
<dbReference type="STRING" id="504472.Slin_5724"/>
<sequence length="942" mass="108577">MIKLFYSYSHKDEVIREKLETHLSTLKNAGYITEWYDRKILPGEEWDKKINDKLDDSDIILLLISSDFLASDYCYGHEVKRAIELHNENKVLVLPIILRYCDWKLSDFEHLQCLPKDAKPVCSSYWENEDLAFLNVVEGIKKIVIEIKARKNIEITSPYVSKVTFSIGGFDYYIDKYILDNNSFVGIDFGTSTTVVSLARLDKDENKVTLETISFDFNTETHGAQKSALIPSALYFDEKTKTLYSGNEAKLRRYSSNTIEGVNYLSSFKMGLGKDMGNIYINSAIKSDTEKYRILNPKDATKEYFKFIKNRIDQYIIQERLPSGLKLCVSIPASFEANQRRELLEVIKEVDYEAHEAIFIDEPNAAFLNYIQEELNYKLLNLNDFERQYTLVFDFGAGTCDISILEFGKKNKGFYSRNIAISKFEQLGGDDIDKVIAKKILFTEFCEINELDIDAISDIEYKEIFEEKLKLPAESLKIKVCDKLKRLKDKAKKDATIFLEETLIFRYKGKEYYYDSQSISFGQFEEIMATFIKDETEEDFSIYFIINSALRKAKMNKNDIDNILLIGGSCKNPLIGKSLRENFPNVKILFPTDLQLQVSKGTAIHSVLSLGLNKQLIAPIVSESISILLYEKKHLNIIQQGEEIPHFKAVTDPLTVQRNGQTTIEMPIFVSGEKKMLQNIVIKNENGFLKSDEIWISAEIDRNKIVTFKVICNNKPLEVFHISPFANEVLSPYKRAVKEIEREINNLLSNNIHVNNQKIIELVDTLLLYHTSMNNFKEAMETTIKFYPNRYSDISYYADCAGYNKISTEFAIKAFQSNPNETNAYNIALAFEENSLEFNKYMKIASDLGSMPAKIVIAIREMTEGNEYGRKLMQEPFDSLFKIYQTDRKNMTVSELDDLLLTSEYLGYTNLTDEVNKVLEQKIELLKTSNVLFQEGNLLKEK</sequence>
<keyword evidence="5" id="KW-1185">Reference proteome</keyword>
<evidence type="ECO:0000313" key="5">
    <source>
        <dbReference type="Proteomes" id="UP000002028"/>
    </source>
</evidence>
<dbReference type="Proteomes" id="UP000002028">
    <property type="component" value="Chromosome"/>
</dbReference>
<accession>D2QSA7</accession>
<protein>
    <submittedName>
        <fullName evidence="4">TIR protein</fullName>
    </submittedName>
</protein>
<dbReference type="RefSeq" id="WP_012930181.1">
    <property type="nucleotide sequence ID" value="NC_013730.1"/>
</dbReference>
<dbReference type="SUPFAM" id="SSF52200">
    <property type="entry name" value="Toll/Interleukin receptor TIR domain"/>
    <property type="match status" value="1"/>
</dbReference>
<dbReference type="Pfam" id="PF00012">
    <property type="entry name" value="HSP70"/>
    <property type="match status" value="1"/>
</dbReference>
<dbReference type="GO" id="GO:0140662">
    <property type="term" value="F:ATP-dependent protein folding chaperone"/>
    <property type="evidence" value="ECO:0007669"/>
    <property type="project" value="InterPro"/>
</dbReference>
<dbReference type="KEGG" id="sli:Slin_5724"/>
<dbReference type="HOGENOM" id="CLU_012189_0_0_10"/>
<evidence type="ECO:0000259" key="3">
    <source>
        <dbReference type="PROSITE" id="PS50104"/>
    </source>
</evidence>
<feature type="domain" description="TIR" evidence="3">
    <location>
        <begin position="1"/>
        <end position="151"/>
    </location>
</feature>
<dbReference type="eggNOG" id="COG0443">
    <property type="taxonomic scope" value="Bacteria"/>
</dbReference>
<evidence type="ECO:0000256" key="1">
    <source>
        <dbReference type="ARBA" id="ARBA00022741"/>
    </source>
</evidence>
<dbReference type="InterPro" id="IPR013126">
    <property type="entry name" value="Hsp_70_fam"/>
</dbReference>
<dbReference type="InterPro" id="IPR043129">
    <property type="entry name" value="ATPase_NBD"/>
</dbReference>
<evidence type="ECO:0000256" key="2">
    <source>
        <dbReference type="ARBA" id="ARBA00022840"/>
    </source>
</evidence>
<dbReference type="InterPro" id="IPR000157">
    <property type="entry name" value="TIR_dom"/>
</dbReference>
<dbReference type="PRINTS" id="PR00301">
    <property type="entry name" value="HEATSHOCK70"/>
</dbReference>